<proteinExistence type="predicted"/>
<evidence type="ECO:0000256" key="1">
    <source>
        <dbReference type="SAM" id="Phobius"/>
    </source>
</evidence>
<dbReference type="AlphaFoldDB" id="A0A6M3LPN7"/>
<keyword evidence="1" id="KW-1133">Transmembrane helix</keyword>
<evidence type="ECO:0000313" key="2">
    <source>
        <dbReference type="EMBL" id="QJA94838.1"/>
    </source>
</evidence>
<dbReference type="EMBL" id="MT143264">
    <property type="protein sequence ID" value="QJA94838.1"/>
    <property type="molecule type" value="Genomic_DNA"/>
</dbReference>
<keyword evidence="1" id="KW-0472">Membrane</keyword>
<reference evidence="2" key="1">
    <citation type="submission" date="2020-03" db="EMBL/GenBank/DDBJ databases">
        <title>The deep terrestrial virosphere.</title>
        <authorList>
            <person name="Holmfeldt K."/>
            <person name="Nilsson E."/>
            <person name="Simone D."/>
            <person name="Lopez-Fernandez M."/>
            <person name="Wu X."/>
            <person name="de Brujin I."/>
            <person name="Lundin D."/>
            <person name="Andersson A."/>
            <person name="Bertilsson S."/>
            <person name="Dopson M."/>
        </authorList>
    </citation>
    <scope>NUCLEOTIDE SEQUENCE</scope>
    <source>
        <strain evidence="2">MM415B03722</strain>
    </source>
</reference>
<name>A0A6M3LPN7_9ZZZZ</name>
<organism evidence="2">
    <name type="scientific">viral metagenome</name>
    <dbReference type="NCBI Taxonomy" id="1070528"/>
    <lineage>
        <taxon>unclassified sequences</taxon>
        <taxon>metagenomes</taxon>
        <taxon>organismal metagenomes</taxon>
    </lineage>
</organism>
<keyword evidence="1" id="KW-0812">Transmembrane</keyword>
<accession>A0A6M3LPN7</accession>
<feature type="transmembrane region" description="Helical" evidence="1">
    <location>
        <begin position="12"/>
        <end position="32"/>
    </location>
</feature>
<gene>
    <name evidence="2" type="ORF">MM415B03722_0012</name>
</gene>
<sequence length="71" mass="8037">MGGLMRLRTAIVLLIATFNALWLAHVFLVLYLQGYYPISEPVKWIAAGELVFCLVVASLSIERLAHLKEHR</sequence>
<feature type="transmembrane region" description="Helical" evidence="1">
    <location>
        <begin position="44"/>
        <end position="61"/>
    </location>
</feature>
<protein>
    <submittedName>
        <fullName evidence="2">Uncharacterized protein</fullName>
    </submittedName>
</protein>